<reference evidence="4 5" key="1">
    <citation type="submission" date="2024-02" db="EMBL/GenBank/DDBJ databases">
        <title>New especies of Spiribacter isolated from saline water.</title>
        <authorList>
            <person name="Leon M.J."/>
            <person name="De La Haba R."/>
            <person name="Sanchez-Porro C."/>
            <person name="Ventosa A."/>
        </authorList>
    </citation>
    <scope>NUCLEOTIDE SEQUENCE [LARGE SCALE GENOMIC DNA]</scope>
    <source>
        <strain evidence="5">ag22IC6-390</strain>
    </source>
</reference>
<proteinExistence type="predicted"/>
<dbReference type="InterPro" id="IPR011250">
    <property type="entry name" value="OMP/PagP_B-barrel"/>
</dbReference>
<dbReference type="EMBL" id="JBAKFM010000002">
    <property type="protein sequence ID" value="MEX0469110.1"/>
    <property type="molecule type" value="Genomic_DNA"/>
</dbReference>
<dbReference type="RefSeq" id="WP_367958657.1">
    <property type="nucleotide sequence ID" value="NZ_JBAKFK010000002.1"/>
</dbReference>
<feature type="chain" id="PRO_5047537388" evidence="2">
    <location>
        <begin position="23"/>
        <end position="179"/>
    </location>
</feature>
<dbReference type="Proteomes" id="UP001556709">
    <property type="component" value="Unassembled WGS sequence"/>
</dbReference>
<dbReference type="Pfam" id="PF13505">
    <property type="entry name" value="OMP_b-brl"/>
    <property type="match status" value="1"/>
</dbReference>
<keyword evidence="5" id="KW-1185">Reference proteome</keyword>
<sequence length="179" mass="18888">MRIAKSLTLPLIMAGLTTPAFAVEQGETYVGGGLGMINYEEDGVADAEPTALIGRLGYGVADNVAIEGRLGFGLTDDEVTIRGVDVDVEVDQVAGAYVVGYLPVADPFSVYGLAGLTYGELSANAFGLSFDEDDTDFSYGLGATVDLNDSVSGYAEWVQYFDESSYETSALTIGANYHF</sequence>
<feature type="signal peptide" evidence="2">
    <location>
        <begin position="1"/>
        <end position="22"/>
    </location>
</feature>
<feature type="domain" description="Outer membrane protein beta-barrel" evidence="3">
    <location>
        <begin position="11"/>
        <end position="179"/>
    </location>
</feature>
<name>A0ABV3TBV2_9GAMM</name>
<gene>
    <name evidence="4" type="ORF">V6X73_05155</name>
</gene>
<dbReference type="SUPFAM" id="SSF56925">
    <property type="entry name" value="OMPA-like"/>
    <property type="match status" value="1"/>
</dbReference>
<keyword evidence="1 2" id="KW-0732">Signal</keyword>
<accession>A0ABV3TBV2</accession>
<evidence type="ECO:0000256" key="1">
    <source>
        <dbReference type="ARBA" id="ARBA00022729"/>
    </source>
</evidence>
<evidence type="ECO:0000259" key="3">
    <source>
        <dbReference type="Pfam" id="PF13505"/>
    </source>
</evidence>
<organism evidence="4 5">
    <name type="scientific">Spiribacter pallidus</name>
    <dbReference type="NCBI Taxonomy" id="1987936"/>
    <lineage>
        <taxon>Bacteria</taxon>
        <taxon>Pseudomonadati</taxon>
        <taxon>Pseudomonadota</taxon>
        <taxon>Gammaproteobacteria</taxon>
        <taxon>Chromatiales</taxon>
        <taxon>Ectothiorhodospiraceae</taxon>
        <taxon>Spiribacter</taxon>
    </lineage>
</organism>
<dbReference type="Gene3D" id="2.40.160.20">
    <property type="match status" value="1"/>
</dbReference>
<evidence type="ECO:0000313" key="4">
    <source>
        <dbReference type="EMBL" id="MEX0469110.1"/>
    </source>
</evidence>
<evidence type="ECO:0000256" key="2">
    <source>
        <dbReference type="SAM" id="SignalP"/>
    </source>
</evidence>
<dbReference type="InterPro" id="IPR027385">
    <property type="entry name" value="Beta-barrel_OMP"/>
</dbReference>
<comment type="caution">
    <text evidence="4">The sequence shown here is derived from an EMBL/GenBank/DDBJ whole genome shotgun (WGS) entry which is preliminary data.</text>
</comment>
<protein>
    <submittedName>
        <fullName evidence="4">Porin family protein</fullName>
    </submittedName>
</protein>
<evidence type="ECO:0000313" key="5">
    <source>
        <dbReference type="Proteomes" id="UP001556709"/>
    </source>
</evidence>